<protein>
    <submittedName>
        <fullName evidence="1">Uncharacterized protein</fullName>
    </submittedName>
</protein>
<reference evidence="1 2" key="1">
    <citation type="journal article" date="2013" name="PLoS ONE">
        <title>Cultivation and Complete Genome Sequencing of Gloeobacter kilaueensis sp. nov., from a Lava Cave in Kilauea Caldera, Hawai'i.</title>
        <authorList>
            <person name="Saw J.H."/>
            <person name="Schatz M."/>
            <person name="Brown M.V."/>
            <person name="Kunkel D.D."/>
            <person name="Foster J.S."/>
            <person name="Shick H."/>
            <person name="Christensen S."/>
            <person name="Hou S."/>
            <person name="Wan X."/>
            <person name="Donachie S.P."/>
        </authorList>
    </citation>
    <scope>NUCLEOTIDE SEQUENCE [LARGE SCALE GENOMIC DNA]</scope>
    <source>
        <strain evidence="2">JS</strain>
    </source>
</reference>
<proteinExistence type="predicted"/>
<evidence type="ECO:0000313" key="2">
    <source>
        <dbReference type="Proteomes" id="UP000017396"/>
    </source>
</evidence>
<evidence type="ECO:0000313" key="1">
    <source>
        <dbReference type="EMBL" id="AGY59058.1"/>
    </source>
</evidence>
<gene>
    <name evidence="1" type="ORF">GKIL_2812</name>
</gene>
<keyword evidence="2" id="KW-1185">Reference proteome</keyword>
<dbReference type="HOGENOM" id="CLU_1978373_0_0_3"/>
<sequence>MAMSSPEEQVARRALAIRIKQQLTDLSKEMQKWQGYADLAHKQNRPDMVAAAEQRLAELTERARVLWKQRDELLSEERFAELEIDDELAALKQKLKGSTDIKDAEFEVIDDELAALKRQVQPPLKED</sequence>
<dbReference type="STRING" id="1183438.GKIL_2812"/>
<dbReference type="EMBL" id="CP003587">
    <property type="protein sequence ID" value="AGY59058.1"/>
    <property type="molecule type" value="Genomic_DNA"/>
</dbReference>
<dbReference type="KEGG" id="glj:GKIL_2812"/>
<name>U5QJJ7_GLOK1</name>
<accession>U5QJJ7</accession>
<dbReference type="Proteomes" id="UP000017396">
    <property type="component" value="Chromosome"/>
</dbReference>
<dbReference type="AlphaFoldDB" id="U5QJJ7"/>
<organism evidence="1 2">
    <name type="scientific">Gloeobacter kilaueensis (strain ATCC BAA-2537 / CCAP 1431/1 / ULC 316 / JS1)</name>
    <dbReference type="NCBI Taxonomy" id="1183438"/>
    <lineage>
        <taxon>Bacteria</taxon>
        <taxon>Bacillati</taxon>
        <taxon>Cyanobacteriota</taxon>
        <taxon>Cyanophyceae</taxon>
        <taxon>Gloeobacterales</taxon>
        <taxon>Gloeobacteraceae</taxon>
        <taxon>Gloeobacter</taxon>
    </lineage>
</organism>